<organism evidence="1 35">
    <name type="scientific">Salmonella diarizonae</name>
    <dbReference type="NCBI Taxonomy" id="59204"/>
    <lineage>
        <taxon>Bacteria</taxon>
        <taxon>Pseudomonadati</taxon>
        <taxon>Pseudomonadota</taxon>
        <taxon>Gammaproteobacteria</taxon>
        <taxon>Enterobacterales</taxon>
        <taxon>Enterobacteriaceae</taxon>
        <taxon>Salmonella</taxon>
    </lineage>
</organism>
<evidence type="ECO:0000313" key="22">
    <source>
        <dbReference type="EMBL" id="HAB4676284.1"/>
    </source>
</evidence>
<evidence type="ECO:0000313" key="19">
    <source>
        <dbReference type="EMBL" id="HAB4102059.1"/>
    </source>
</evidence>
<reference evidence="2" key="5">
    <citation type="submission" date="2018-07" db="EMBL/GenBank/DDBJ databases">
        <authorList>
            <consortium name="GenomeTrakr network: Whole genome sequencing for foodborne pathogen traceback"/>
        </authorList>
    </citation>
    <scope>NUCLEOTIDE SEQUENCE</scope>
    <source>
        <strain evidence="2">CFSAN008697</strain>
        <strain evidence="6">FDA00001986</strain>
        <strain evidence="34">FMA0132</strain>
    </source>
</reference>
<proteinExistence type="predicted"/>
<dbReference type="EMBL" id="AAGLNK010000002">
    <property type="protein sequence ID" value="EBP3691999.1"/>
    <property type="molecule type" value="Genomic_DNA"/>
</dbReference>
<dbReference type="EMBL" id="DAAFWI010000054">
    <property type="protein sequence ID" value="HAB1778104.1"/>
    <property type="molecule type" value="Genomic_DNA"/>
</dbReference>
<evidence type="ECO:0000313" key="10">
    <source>
        <dbReference type="EMBL" id="HAB1980246.1"/>
    </source>
</evidence>
<dbReference type="EMBL" id="DAAFYE010000061">
    <property type="protein sequence ID" value="HAB1993495.1"/>
    <property type="molecule type" value="Genomic_DNA"/>
</dbReference>
<dbReference type="EMBL" id="AAIBIC010000007">
    <property type="protein sequence ID" value="ECC3913850.1"/>
    <property type="molecule type" value="Genomic_DNA"/>
</dbReference>
<evidence type="ECO:0000313" key="5">
    <source>
        <dbReference type="EMBL" id="ECJ4376367.1"/>
    </source>
</evidence>
<reference evidence="5" key="3">
    <citation type="submission" date="2018-05" db="EMBL/GenBank/DDBJ databases">
        <authorList>
            <person name="Ashton P.M."/>
            <person name="Dallman T."/>
            <person name="Nair S."/>
            <person name="De Pinna E."/>
            <person name="Peters T."/>
            <person name="Grant K."/>
        </authorList>
    </citation>
    <scope>NUCLEOTIDE SEQUENCE [LARGE SCALE GENOMIC DNA]</scope>
    <source>
        <strain evidence="3">294779</strain>
        <strain evidence="5">474878</strain>
        <strain evidence="4">481463</strain>
    </source>
</reference>
<evidence type="ECO:0000313" key="15">
    <source>
        <dbReference type="EMBL" id="HAB3925370.1"/>
    </source>
</evidence>
<name>A0A2I5HGG5_SALDZ</name>
<evidence type="ECO:0000313" key="23">
    <source>
        <dbReference type="EMBL" id="HAB4722056.1"/>
    </source>
</evidence>
<evidence type="ECO:0000313" key="8">
    <source>
        <dbReference type="EMBL" id="HAB1778104.1"/>
    </source>
</evidence>
<evidence type="ECO:0000313" key="32">
    <source>
        <dbReference type="EMBL" id="HAE1595832.1"/>
    </source>
</evidence>
<evidence type="ECO:0000313" key="7">
    <source>
        <dbReference type="EMBL" id="EDH7456434.1"/>
    </source>
</evidence>
<evidence type="ECO:0000313" key="18">
    <source>
        <dbReference type="EMBL" id="HAB4052325.1"/>
    </source>
</evidence>
<dbReference type="EMBL" id="DAAFXY010000067">
    <property type="protein sequence ID" value="HAB1980246.1"/>
    <property type="molecule type" value="Genomic_DNA"/>
</dbReference>
<dbReference type="Proteomes" id="UP000839735">
    <property type="component" value="Unassembled WGS sequence"/>
</dbReference>
<dbReference type="EMBL" id="AALSXK010000004">
    <property type="protein sequence ID" value="EDD0500873.1"/>
    <property type="molecule type" value="Genomic_DNA"/>
</dbReference>
<dbReference type="EMBL" id="DAAHJH010000001">
    <property type="protein sequence ID" value="HAB6337821.1"/>
    <property type="molecule type" value="Genomic_DNA"/>
</dbReference>
<evidence type="ECO:0000313" key="6">
    <source>
        <dbReference type="EMBL" id="EDD0500873.1"/>
    </source>
</evidence>
<dbReference type="EMBL" id="AAIYJF010000002">
    <property type="protein sequence ID" value="ECJ4376367.1"/>
    <property type="molecule type" value="Genomic_DNA"/>
</dbReference>
<reference evidence="8" key="6">
    <citation type="submission" date="2019-10" db="EMBL/GenBank/DDBJ databases">
        <authorList>
            <consortium name="NCBI Pathogen Detection Project"/>
        </authorList>
    </citation>
    <scope>NUCLEOTIDE SEQUENCE</scope>
    <source>
        <strain evidence="8">Salmonella enterica</strain>
    </source>
</reference>
<dbReference type="EMBL" id="CP023345">
    <property type="protein sequence ID" value="ATW54654.1"/>
    <property type="molecule type" value="Genomic_DNA"/>
</dbReference>
<dbReference type="EMBL" id="DAAGOS010000068">
    <property type="protein sequence ID" value="HAB3925370.1"/>
    <property type="molecule type" value="Genomic_DNA"/>
</dbReference>
<dbReference type="EMBL" id="DAAQXJ010000119">
    <property type="protein sequence ID" value="HAE1266595.1"/>
    <property type="molecule type" value="Genomic_DNA"/>
</dbReference>
<accession>A0A2I5HGG5</accession>
<evidence type="ECO:0000313" key="29">
    <source>
        <dbReference type="EMBL" id="HAB6337821.1"/>
    </source>
</evidence>
<dbReference type="EMBL" id="DAAFWY010000014">
    <property type="protein sequence ID" value="HAB1847636.1"/>
    <property type="molecule type" value="Genomic_DNA"/>
</dbReference>
<evidence type="ECO:0000313" key="9">
    <source>
        <dbReference type="EMBL" id="HAB1847636.1"/>
    </source>
</evidence>
<evidence type="ECO:0000313" key="26">
    <source>
        <dbReference type="EMBL" id="HAB5330916.1"/>
    </source>
</evidence>
<evidence type="ECO:0000313" key="16">
    <source>
        <dbReference type="EMBL" id="HAB3966758.1"/>
    </source>
</evidence>
<dbReference type="EMBL" id="DAAQZS010000026">
    <property type="protein sequence ID" value="HAE1476147.1"/>
    <property type="molecule type" value="Genomic_DNA"/>
</dbReference>
<dbReference type="EMBL" id="DAAGPR010000087">
    <property type="protein sequence ID" value="HAB4052325.1"/>
    <property type="molecule type" value="Genomic_DNA"/>
</dbReference>
<evidence type="ECO:0000313" key="17">
    <source>
        <dbReference type="EMBL" id="HAB3979965.1"/>
    </source>
</evidence>
<dbReference type="EMBL" id="DAAGVB010000088">
    <property type="protein sequence ID" value="HAB4676284.1"/>
    <property type="molecule type" value="Genomic_DNA"/>
</dbReference>
<dbReference type="EMBL" id="DAAQZP010000034">
    <property type="protein sequence ID" value="HAE1595832.1"/>
    <property type="molecule type" value="Genomic_DNA"/>
</dbReference>
<evidence type="ECO:0000313" key="33">
    <source>
        <dbReference type="EMBL" id="HAE1650797.1"/>
    </source>
</evidence>
<evidence type="ECO:0000313" key="30">
    <source>
        <dbReference type="EMBL" id="HAE1266595.1"/>
    </source>
</evidence>
<dbReference type="EMBL" id="DAAGQE010000058">
    <property type="protein sequence ID" value="HAB4102059.1"/>
    <property type="molecule type" value="Genomic_DNA"/>
</dbReference>
<dbReference type="EMBL" id="DAAGPC010000078">
    <property type="protein sequence ID" value="HAB3979965.1"/>
    <property type="molecule type" value="Genomic_DNA"/>
</dbReference>
<dbReference type="Proteomes" id="UP000839781">
    <property type="component" value="Unassembled WGS sequence"/>
</dbReference>
<dbReference type="EMBL" id="AAIXUH010000001">
    <property type="protein sequence ID" value="ECJ2911565.1"/>
    <property type="molecule type" value="Genomic_DNA"/>
</dbReference>
<dbReference type="EMBL" id="DAAHCF010000202">
    <property type="protein sequence ID" value="HAB5480332.1"/>
    <property type="molecule type" value="Genomic_DNA"/>
</dbReference>
<dbReference type="EMBL" id="DAAGTE010000072">
    <property type="protein sequence ID" value="HAB4458337.1"/>
    <property type="molecule type" value="Genomic_DNA"/>
</dbReference>
<evidence type="ECO:0000313" key="4">
    <source>
        <dbReference type="EMBL" id="ECJ2911565.1"/>
    </source>
</evidence>
<evidence type="ECO:0000313" key="3">
    <source>
        <dbReference type="EMBL" id="ECC3913850.1"/>
    </source>
</evidence>
<evidence type="ECO:0000313" key="12">
    <source>
        <dbReference type="EMBL" id="HAB2184968.1"/>
    </source>
</evidence>
<reference evidence="7" key="4">
    <citation type="submission" date="2018-07" db="EMBL/GenBank/DDBJ databases">
        <authorList>
            <consortium name="PulseNet: The National Subtyping Network for Foodborne Disease Surveillance"/>
            <person name="Tarr C.L."/>
            <person name="Trees E."/>
            <person name="Katz L.S."/>
            <person name="Carleton-Romer H.A."/>
            <person name="Stroika S."/>
            <person name="Kucerova Z."/>
            <person name="Roache K.F."/>
            <person name="Sabol A.L."/>
            <person name="Besser J."/>
            <person name="Gerner-Smidt P."/>
        </authorList>
    </citation>
    <scope>NUCLEOTIDE SEQUENCE</scope>
    <source>
        <strain evidence="7">PNUSAS008615</strain>
    </source>
</reference>
<evidence type="ECO:0000313" key="20">
    <source>
        <dbReference type="EMBL" id="HAB4458337.1"/>
    </source>
</evidence>
<evidence type="ECO:0000313" key="14">
    <source>
        <dbReference type="EMBL" id="HAB3842902.1"/>
    </source>
</evidence>
<dbReference type="EMBL" id="DAAGVL010000048">
    <property type="protein sequence ID" value="HAB4722056.1"/>
    <property type="molecule type" value="Genomic_DNA"/>
</dbReference>
<dbReference type="EMBL" id="DAAFZM010000009">
    <property type="protein sequence ID" value="HAB2184968.1"/>
    <property type="molecule type" value="Genomic_DNA"/>
</dbReference>
<evidence type="ECO:0000313" key="24">
    <source>
        <dbReference type="EMBL" id="HAB4725739.1"/>
    </source>
</evidence>
<dbReference type="EMBL" id="DAAHFA010000032">
    <property type="protein sequence ID" value="HAB5843114.1"/>
    <property type="molecule type" value="Genomic_DNA"/>
</dbReference>
<sequence length="69" mass="8000">MIIFSAPLVEKRYLTGELHFALQKSHYPVNRLGTRWNAAVKRAGIHRCNPYHTQILCLPAIIYYAHFCS</sequence>
<dbReference type="EMBL" id="DAAGBA010000138">
    <property type="protein sequence ID" value="HAB2327596.1"/>
    <property type="molecule type" value="Genomic_DNA"/>
</dbReference>
<evidence type="ECO:0000313" key="31">
    <source>
        <dbReference type="EMBL" id="HAE1476147.1"/>
    </source>
</evidence>
<evidence type="ECO:0000313" key="28">
    <source>
        <dbReference type="EMBL" id="HAB5843114.1"/>
    </source>
</evidence>
<gene>
    <name evidence="6" type="ORF">AH359_05785</name>
    <name evidence="7" type="ORF">B4V94_13415</name>
    <name evidence="1" type="ORF">CNQ75_09045</name>
    <name evidence="3" type="ORF">CTQ69_07335</name>
    <name evidence="5" type="ORF">DLB95_03325</name>
    <name evidence="34" type="ORF">EL06_10115</name>
    <name evidence="4" type="ORF">FNI27_00800</name>
    <name evidence="30" type="ORF">G2916_19145</name>
    <name evidence="33" type="ORF">G2974_20980</name>
    <name evidence="32" type="ORF">G2997_14360</name>
    <name evidence="31" type="ORF">G3A00_19805</name>
    <name evidence="25" type="ORF">GB016_10720</name>
    <name evidence="10" type="ORF">GB034_19865</name>
    <name evidence="11" type="ORF">GB088_20610</name>
    <name evidence="27" type="ORF">GB236_20995</name>
    <name evidence="28" type="ORF">GB246_20530</name>
    <name evidence="13" type="ORF">GB337_22225</name>
    <name evidence="12" type="ORF">GB348_09925</name>
    <name evidence="29" type="ORF">GB480_02280</name>
    <name evidence="26" type="ORF">GBS30_14800</name>
    <name evidence="15" type="ORF">GBV97_18695</name>
    <name evidence="14" type="ORF">GBW00_13280</name>
    <name evidence="17" type="ORF">GBX19_20970</name>
    <name evidence="16" type="ORF">GBX62_22875</name>
    <name evidence="8" type="ORF">GBY11_21920</name>
    <name evidence="19" type="ORF">GBY15_20840</name>
    <name evidence="18" type="ORF">GBY29_21630</name>
    <name evidence="20" type="ORF">GBY49_18705</name>
    <name evidence="21" type="ORF">GBZ04_12605</name>
    <name evidence="9" type="ORF">GBZ10_14515</name>
    <name evidence="22" type="ORF">GBZ12_21255</name>
    <name evidence="23" type="ORF">GBZ37_22245</name>
    <name evidence="24" type="ORF">GBZ41_18730</name>
    <name evidence="2" type="ORF">PG27_01670</name>
</gene>
<dbReference type="Proteomes" id="UP000885362">
    <property type="component" value="Unassembled WGS sequence"/>
</dbReference>
<dbReference type="AlphaFoldDB" id="A0A2I5HGG5"/>
<dbReference type="EMBL" id="DAAGOZ010000049">
    <property type="protein sequence ID" value="HAB3966758.1"/>
    <property type="molecule type" value="Genomic_DNA"/>
</dbReference>
<evidence type="ECO:0000313" key="25">
    <source>
        <dbReference type="EMBL" id="HAB5017012.1"/>
    </source>
</evidence>
<reference evidence="8" key="2">
    <citation type="journal article" date="2018" name="Genome Biol.">
        <title>SKESA: strategic k-mer extension for scrupulous assemblies.</title>
        <authorList>
            <person name="Souvorov A."/>
            <person name="Agarwala R."/>
            <person name="Lipman D.J."/>
        </authorList>
    </citation>
    <scope>NUCLEOTIDE SEQUENCE</scope>
    <source>
        <strain evidence="8">Salmonella enterica</strain>
    </source>
</reference>
<evidence type="ECO:0000313" key="11">
    <source>
        <dbReference type="EMBL" id="HAB1993495.1"/>
    </source>
</evidence>
<dbReference type="Proteomes" id="UP000230639">
    <property type="component" value="Chromosome"/>
</dbReference>
<evidence type="ECO:0000313" key="1">
    <source>
        <dbReference type="EMBL" id="ATW54654.1"/>
    </source>
</evidence>
<dbReference type="EMBL" id="RSHK01000008">
    <property type="protein sequence ID" value="MIE69811.1"/>
    <property type="molecule type" value="Genomic_DNA"/>
</dbReference>
<evidence type="ECO:0000313" key="13">
    <source>
        <dbReference type="EMBL" id="HAB2327596.1"/>
    </source>
</evidence>
<evidence type="ECO:0000313" key="34">
    <source>
        <dbReference type="EMBL" id="MIE69811.1"/>
    </source>
</evidence>
<evidence type="ECO:0000313" key="27">
    <source>
        <dbReference type="EMBL" id="HAB5480332.1"/>
    </source>
</evidence>
<protein>
    <submittedName>
        <fullName evidence="1">Uncharacterized protein</fullName>
    </submittedName>
</protein>
<dbReference type="EMBL" id="DAAHAQ010000109">
    <property type="protein sequence ID" value="HAB5330916.1"/>
    <property type="molecule type" value="Genomic_DNA"/>
</dbReference>
<dbReference type="EMBL" id="AAMIRF010000016">
    <property type="protein sequence ID" value="EDH7456434.1"/>
    <property type="molecule type" value="Genomic_DNA"/>
</dbReference>
<evidence type="ECO:0000313" key="35">
    <source>
        <dbReference type="Proteomes" id="UP000230639"/>
    </source>
</evidence>
<evidence type="ECO:0000313" key="21">
    <source>
        <dbReference type="EMBL" id="HAB4465542.1"/>
    </source>
</evidence>
<evidence type="ECO:0000313" key="2">
    <source>
        <dbReference type="EMBL" id="EBP3691999.1"/>
    </source>
</evidence>
<dbReference type="EMBL" id="DAAGNY010000011">
    <property type="protein sequence ID" value="HAB3842902.1"/>
    <property type="molecule type" value="Genomic_DNA"/>
</dbReference>
<dbReference type="EMBL" id="DAAGVM010000115">
    <property type="protein sequence ID" value="HAB4725739.1"/>
    <property type="molecule type" value="Genomic_DNA"/>
</dbReference>
<reference evidence="1 35" key="1">
    <citation type="submission" date="2017-09" db="EMBL/GenBank/DDBJ databases">
        <title>Complete genome of Salmonella enterica subsp. diarizonae isolated from stool of a patient with bacterial enteropathy.</title>
        <authorList>
            <person name="Zhou J."/>
            <person name="Chen Q."/>
            <person name="Guo L."/>
            <person name="Fan J."/>
        </authorList>
    </citation>
    <scope>NUCLEOTIDE SEQUENCE [LARGE SCALE GENOMIC DNA]</scope>
    <source>
        <strain evidence="1 35">HZS154</strain>
    </source>
</reference>
<dbReference type="EMBL" id="DAAGTH010000019">
    <property type="protein sequence ID" value="HAB4465542.1"/>
    <property type="molecule type" value="Genomic_DNA"/>
</dbReference>
<dbReference type="EMBL" id="DAAGXW010000009">
    <property type="protein sequence ID" value="HAB5017012.1"/>
    <property type="molecule type" value="Genomic_DNA"/>
</dbReference>
<dbReference type="EMBL" id="DAARAS010000098">
    <property type="protein sequence ID" value="HAE1650797.1"/>
    <property type="molecule type" value="Genomic_DNA"/>
</dbReference>